<dbReference type="GO" id="GO:0006893">
    <property type="term" value="P:Golgi to plasma membrane transport"/>
    <property type="evidence" value="ECO:0000318"/>
    <property type="project" value="GO_Central"/>
</dbReference>
<feature type="compositionally biased region" description="Acidic residues" evidence="4">
    <location>
        <begin position="816"/>
        <end position="840"/>
    </location>
</feature>
<keyword evidence="2" id="KW-0963">Cytoplasm</keyword>
<feature type="compositionally biased region" description="Low complexity" evidence="4">
    <location>
        <begin position="1189"/>
        <end position="1204"/>
    </location>
</feature>
<dbReference type="CDD" id="cd15873">
    <property type="entry name" value="R-SNARE_STXBP5_6"/>
    <property type="match status" value="1"/>
</dbReference>
<feature type="compositionally biased region" description="Acidic residues" evidence="4">
    <location>
        <begin position="334"/>
        <end position="366"/>
    </location>
</feature>
<sequence length="1452" mass="149825">MFGLGKPKTREVAPDKLRTEAVSHELKASIGIPGTADALAYEPVQGAIAVSTSDGKVKIFGAPGVERTVYSHARYPYATRQLMWLRNRGVLLRVSKGGFMECWSVTAGNRSHGGVRSLGSVKVRHDKICCVADMARDPYVLMGCASGGLRIAMLADAAGAATSQPRAVRKLVVAPYRVRREELGGEGEVRQLAVQSLGPVHRALVLFTAGMVAVWDLRAAQRVCCLDAAAEDAAEAYPALAAAGAASAVCWVGTRHGDFATGHEDGSVLVWSLPGLEVGEPNVEAALRVVPGAAEPIRMLRCAYGEVEGLLVVGGGEPEQPEGLALLPLPEPAQQEEDDGGDEEDAEENEDEDEEQHLVDDEDEEEAAARRARRRRRAAKRRTQGRKDKTPAPLKLPWFGHLIGFTLVSQGRALTGYEDPVAVLQLVEGGQLVLFDLAAKAPANVTPTFQQRTGITVTEAALVPVRRPSGSAPTAISLAGLRKVAAEAEAEDETLRDPSGGLGAFEAGVPPPLPGDASWGLVYCTGYKDGGVCLWDLHGGNTRLLASAPLGDAADPSFFAAAPSAAASAADPSSSGGGAGSSSPGSVTALSLVWSTGLVLAGHHRGELRVYQFSGSDRTADCLALDSVNTPGTAVSLWQPAGLQLRLRVRVSSGEITSLAYCQSIRAIAVGDKSGGVALVDTGRPVVRWYAMPCSGAALAVALAPLPLPPAKARLPELAGAGEEGAPSHTVVVADAEGCLAALDAARGCFVGKGGELRPKNHSYSLCLELLDESYSPLWNRQQLGAGCSQAALGGGAPGGEGSSRRSLGGRGSGGGEEEEGHGSGGDEDEEDEEADDADEDMDVDALLAQAAAHVDGSGGKRTSGSGARGSRHKKSGAGRRGRADDTEDTSGSVLAACPDPTGHHVLLVTDQYLRLYSAANVMAGDRTVAAKRHVAPGQQLVYARPVAAGGGAAPGVMALAAAEHGLSVQVYSLPSLELVHESPLSGCLSWYWDVPPGHARKLGRLAATSRLGQLQLLGLGNELLQMGVLAGLPPPLLPSGLFSADAASASLEAAAEYEATHMAATGRLSREPSAPVPESHVTESGPSDIIDGIDSPAVRTEGRRVDKGPAAAVVVAEKTALVAEKAKEAAKEANVTLTKVFSKVQQGLTRAVEETTKGVKTLATGVAGGVAQVQQALIDGSGGAAEQAATAAPAGGRKMPPAAGGRGGGGGGRNAEWYASLPDLGIVFSRTVPDDDAELMRMRRKARAGKPAGGAGGSDEEESAQPGGGVEEEEDDDVSLLSITDDEDDSSSPAKPRPPGRQAAAPPPPAQPARRPAAPAPAYGGSAARSSGGDENSMRADLFGGARPYTSTGGGAGGARASGAAPAPISAPKQRTADEIKLAYGRPTTTTARANDVREVMEQNRNKLAERGEKLGRLNDKAADLEASAQGFADMARQLAERERNKKWWQL</sequence>
<feature type="region of interest" description="Disordered" evidence="4">
    <location>
        <begin position="794"/>
        <end position="840"/>
    </location>
</feature>
<feature type="compositionally biased region" description="Low complexity" evidence="4">
    <location>
        <begin position="1313"/>
        <end position="1334"/>
    </location>
</feature>
<dbReference type="EMBL" id="CM008973">
    <property type="protein sequence ID" value="PNW75845.1"/>
    <property type="molecule type" value="Genomic_DNA"/>
</dbReference>
<proteinExistence type="predicted"/>
<dbReference type="SUPFAM" id="SSF58038">
    <property type="entry name" value="SNARE fusion complex"/>
    <property type="match status" value="1"/>
</dbReference>
<dbReference type="InterPro" id="IPR036322">
    <property type="entry name" value="WD40_repeat_dom_sf"/>
</dbReference>
<evidence type="ECO:0000256" key="4">
    <source>
        <dbReference type="SAM" id="MobiDB-lite"/>
    </source>
</evidence>
<keyword evidence="3" id="KW-0175">Coiled coil</keyword>
<organism evidence="6 7">
    <name type="scientific">Chlamydomonas reinhardtii</name>
    <name type="common">Chlamydomonas smithii</name>
    <dbReference type="NCBI Taxonomy" id="3055"/>
    <lineage>
        <taxon>Eukaryota</taxon>
        <taxon>Viridiplantae</taxon>
        <taxon>Chlorophyta</taxon>
        <taxon>core chlorophytes</taxon>
        <taxon>Chlorophyceae</taxon>
        <taxon>CS clade</taxon>
        <taxon>Chlamydomonadales</taxon>
        <taxon>Chlamydomonadaceae</taxon>
        <taxon>Chlamydomonas</taxon>
    </lineage>
</organism>
<feature type="region of interest" description="Disordered" evidence="4">
    <location>
        <begin position="1245"/>
        <end position="1394"/>
    </location>
</feature>
<dbReference type="InterPro" id="IPR042855">
    <property type="entry name" value="V_SNARE_CC"/>
</dbReference>
<dbReference type="GO" id="GO:0005886">
    <property type="term" value="C:plasma membrane"/>
    <property type="evidence" value="ECO:0000318"/>
    <property type="project" value="GO_Central"/>
</dbReference>
<dbReference type="PROSITE" id="PS50892">
    <property type="entry name" value="V_SNARE"/>
    <property type="match status" value="1"/>
</dbReference>
<dbReference type="GO" id="GO:0045159">
    <property type="term" value="F:myosin II binding"/>
    <property type="evidence" value="ECO:0000318"/>
    <property type="project" value="GO_Central"/>
</dbReference>
<dbReference type="SUPFAM" id="SSF50978">
    <property type="entry name" value="WD40 repeat-like"/>
    <property type="match status" value="2"/>
</dbReference>
<dbReference type="GeneID" id="5728385"/>
<dbReference type="GO" id="GO:0019905">
    <property type="term" value="F:syntaxin binding"/>
    <property type="evidence" value="ECO:0000318"/>
    <property type="project" value="GO_Central"/>
</dbReference>
<dbReference type="Gene3D" id="2.130.10.10">
    <property type="entry name" value="YVTN repeat-like/Quinoprotein amine dehydrogenase"/>
    <property type="match status" value="2"/>
</dbReference>
<feature type="region of interest" description="Disordered" evidence="4">
    <location>
        <begin position="1189"/>
        <end position="1212"/>
    </location>
</feature>
<gene>
    <name evidence="6" type="ORF">CHLRE_12g558250v5</name>
</gene>
<feature type="compositionally biased region" description="Low complexity" evidence="4">
    <location>
        <begin position="1362"/>
        <end position="1373"/>
    </location>
</feature>
<dbReference type="Gene3D" id="1.20.5.110">
    <property type="match status" value="1"/>
</dbReference>
<feature type="region of interest" description="Disordered" evidence="4">
    <location>
        <begin position="314"/>
        <end position="393"/>
    </location>
</feature>
<dbReference type="FunCoup" id="A0A2K3D5P0">
    <property type="interactions" value="822"/>
</dbReference>
<evidence type="ECO:0000256" key="2">
    <source>
        <dbReference type="ARBA" id="ARBA00022490"/>
    </source>
</evidence>
<feature type="region of interest" description="Disordered" evidence="4">
    <location>
        <begin position="1069"/>
        <end position="1095"/>
    </location>
</feature>
<evidence type="ECO:0000313" key="7">
    <source>
        <dbReference type="Proteomes" id="UP000006906"/>
    </source>
</evidence>
<evidence type="ECO:0000256" key="1">
    <source>
        <dbReference type="ARBA" id="ARBA00004496"/>
    </source>
</evidence>
<feature type="region of interest" description="Disordered" evidence="4">
    <location>
        <begin position="852"/>
        <end position="901"/>
    </location>
</feature>
<evidence type="ECO:0000313" key="6">
    <source>
        <dbReference type="EMBL" id="PNW75845.1"/>
    </source>
</evidence>
<dbReference type="GO" id="GO:0006887">
    <property type="term" value="P:exocytosis"/>
    <property type="evidence" value="ECO:0000318"/>
    <property type="project" value="GO_Central"/>
</dbReference>
<dbReference type="Proteomes" id="UP000006906">
    <property type="component" value="Chromosome 12"/>
</dbReference>
<reference evidence="6 7" key="1">
    <citation type="journal article" date="2007" name="Science">
        <title>The Chlamydomonas genome reveals the evolution of key animal and plant functions.</title>
        <authorList>
            <person name="Merchant S.S."/>
            <person name="Prochnik S.E."/>
            <person name="Vallon O."/>
            <person name="Harris E.H."/>
            <person name="Karpowicz S.J."/>
            <person name="Witman G.B."/>
            <person name="Terry A."/>
            <person name="Salamov A."/>
            <person name="Fritz-Laylin L.K."/>
            <person name="Marechal-Drouard L."/>
            <person name="Marshall W.F."/>
            <person name="Qu L.H."/>
            <person name="Nelson D.R."/>
            <person name="Sanderfoot A.A."/>
            <person name="Spalding M.H."/>
            <person name="Kapitonov V.V."/>
            <person name="Ren Q."/>
            <person name="Ferris P."/>
            <person name="Lindquist E."/>
            <person name="Shapiro H."/>
            <person name="Lucas S.M."/>
            <person name="Grimwood J."/>
            <person name="Schmutz J."/>
            <person name="Cardol P."/>
            <person name="Cerutti H."/>
            <person name="Chanfreau G."/>
            <person name="Chen C.L."/>
            <person name="Cognat V."/>
            <person name="Croft M.T."/>
            <person name="Dent R."/>
            <person name="Dutcher S."/>
            <person name="Fernandez E."/>
            <person name="Fukuzawa H."/>
            <person name="Gonzalez-Ballester D."/>
            <person name="Gonzalez-Halphen D."/>
            <person name="Hallmann A."/>
            <person name="Hanikenne M."/>
            <person name="Hippler M."/>
            <person name="Inwood W."/>
            <person name="Jabbari K."/>
            <person name="Kalanon M."/>
            <person name="Kuras R."/>
            <person name="Lefebvre P.A."/>
            <person name="Lemaire S.D."/>
            <person name="Lobanov A.V."/>
            <person name="Lohr M."/>
            <person name="Manuell A."/>
            <person name="Meier I."/>
            <person name="Mets L."/>
            <person name="Mittag M."/>
            <person name="Mittelmeier T."/>
            <person name="Moroney J.V."/>
            <person name="Moseley J."/>
            <person name="Napoli C."/>
            <person name="Nedelcu A.M."/>
            <person name="Niyogi K."/>
            <person name="Novoselov S.V."/>
            <person name="Paulsen I.T."/>
            <person name="Pazour G."/>
            <person name="Purton S."/>
            <person name="Ral J.P."/>
            <person name="Riano-Pachon D.M."/>
            <person name="Riekhof W."/>
            <person name="Rymarquis L."/>
            <person name="Schroda M."/>
            <person name="Stern D."/>
            <person name="Umen J."/>
            <person name="Willows R."/>
            <person name="Wilson N."/>
            <person name="Zimmer S.L."/>
            <person name="Allmer J."/>
            <person name="Balk J."/>
            <person name="Bisova K."/>
            <person name="Chen C.J."/>
            <person name="Elias M."/>
            <person name="Gendler K."/>
            <person name="Hauser C."/>
            <person name="Lamb M.R."/>
            <person name="Ledford H."/>
            <person name="Long J.C."/>
            <person name="Minagawa J."/>
            <person name="Page M.D."/>
            <person name="Pan J."/>
            <person name="Pootakham W."/>
            <person name="Roje S."/>
            <person name="Rose A."/>
            <person name="Stahlberg E."/>
            <person name="Terauchi A.M."/>
            <person name="Yang P."/>
            <person name="Ball S."/>
            <person name="Bowler C."/>
            <person name="Dieckmann C.L."/>
            <person name="Gladyshev V.N."/>
            <person name="Green P."/>
            <person name="Jorgensen R."/>
            <person name="Mayfield S."/>
            <person name="Mueller-Roeber B."/>
            <person name="Rajamani S."/>
            <person name="Sayre R.T."/>
            <person name="Brokstein P."/>
            <person name="Dubchak I."/>
            <person name="Goodstein D."/>
            <person name="Hornick L."/>
            <person name="Huang Y.W."/>
            <person name="Jhaveri J."/>
            <person name="Luo Y."/>
            <person name="Martinez D."/>
            <person name="Ngau W.C."/>
            <person name="Otillar B."/>
            <person name="Poliakov A."/>
            <person name="Porter A."/>
            <person name="Szajkowski L."/>
            <person name="Werner G."/>
            <person name="Zhou K."/>
            <person name="Grigoriev I.V."/>
            <person name="Rokhsar D.S."/>
            <person name="Grossman A.R."/>
        </authorList>
    </citation>
    <scope>NUCLEOTIDE SEQUENCE [LARGE SCALE GENOMIC DNA]</scope>
    <source>
        <strain evidence="7">CC-503</strain>
    </source>
</reference>
<dbReference type="STRING" id="3055.A0A2K3D5P0"/>
<dbReference type="KEGG" id="cre:CHLRE_12g558250v5"/>
<dbReference type="RefSeq" id="XP_042918871.1">
    <property type="nucleotide sequence ID" value="XM_043069132.1"/>
</dbReference>
<dbReference type="PANTHER" id="PTHR10241:SF25">
    <property type="entry name" value="TOMOSYN, ISOFORM C"/>
    <property type="match status" value="1"/>
</dbReference>
<dbReference type="GO" id="GO:0005737">
    <property type="term" value="C:cytoplasm"/>
    <property type="evidence" value="ECO:0000318"/>
    <property type="project" value="GO_Central"/>
</dbReference>
<evidence type="ECO:0000259" key="5">
    <source>
        <dbReference type="PROSITE" id="PS50892"/>
    </source>
</evidence>
<feature type="compositionally biased region" description="Acidic residues" evidence="4">
    <location>
        <begin position="1271"/>
        <end position="1291"/>
    </location>
</feature>
<dbReference type="OrthoDB" id="19944at2759"/>
<dbReference type="PANTHER" id="PTHR10241">
    <property type="entry name" value="LETHAL 2 GIANT LARVAE PROTEIN"/>
    <property type="match status" value="1"/>
</dbReference>
<protein>
    <recommendedName>
        <fullName evidence="5">V-SNARE coiled-coil homology domain-containing protein</fullName>
    </recommendedName>
</protein>
<keyword evidence="7" id="KW-1185">Reference proteome</keyword>
<dbReference type="ExpressionAtlas" id="A0A2K3D5P0">
    <property type="expression patterns" value="baseline"/>
</dbReference>
<feature type="compositionally biased region" description="Basic residues" evidence="4">
    <location>
        <begin position="370"/>
        <end position="384"/>
    </location>
</feature>
<name>A0A2K3D5P0_CHLRE</name>
<dbReference type="Gramene" id="PNW75845">
    <property type="protein sequence ID" value="PNW75845"/>
    <property type="gene ID" value="CHLRE_12g558250v5"/>
</dbReference>
<accession>A0A2K3D5P0</accession>
<evidence type="ECO:0000256" key="3">
    <source>
        <dbReference type="PROSITE-ProRule" id="PRU00290"/>
    </source>
</evidence>
<dbReference type="InParanoid" id="A0A2K3D5P0"/>
<dbReference type="Pfam" id="PF00957">
    <property type="entry name" value="Synaptobrevin"/>
    <property type="match status" value="1"/>
</dbReference>
<dbReference type="GO" id="GO:0005096">
    <property type="term" value="F:GTPase activator activity"/>
    <property type="evidence" value="ECO:0000318"/>
    <property type="project" value="GO_Central"/>
</dbReference>
<comment type="subcellular location">
    <subcellularLocation>
        <location evidence="1">Cytoplasm</location>
    </subcellularLocation>
</comment>
<dbReference type="InterPro" id="IPR015943">
    <property type="entry name" value="WD40/YVTN_repeat-like_dom_sf"/>
</dbReference>
<feature type="domain" description="V-SNARE coiled-coil homology" evidence="5">
    <location>
        <begin position="1387"/>
        <end position="1451"/>
    </location>
</feature>
<feature type="compositionally biased region" description="Basic residues" evidence="4">
    <location>
        <begin position="870"/>
        <end position="881"/>
    </location>
</feature>
<feature type="compositionally biased region" description="Pro residues" evidence="4">
    <location>
        <begin position="1296"/>
        <end position="1312"/>
    </location>
</feature>